<sequence length="79" mass="9193">MMLMPLATAAMFFKIGMLIQYTERAAESSLVAHSVFFSEVLRNQTRSRPFVPAMKHRNHVEERPFRAALEVLQRKAFRP</sequence>
<name>A0A2U3L8M1_9BACT</name>
<reference evidence="2" key="1">
    <citation type="submission" date="2018-02" db="EMBL/GenBank/DDBJ databases">
        <authorList>
            <person name="Hausmann B."/>
        </authorList>
    </citation>
    <scope>NUCLEOTIDE SEQUENCE [LARGE SCALE GENOMIC DNA]</scope>
    <source>
        <strain evidence="2">Peat soil MAG SbA1</strain>
    </source>
</reference>
<accession>A0A2U3L8M1</accession>
<evidence type="ECO:0000313" key="1">
    <source>
        <dbReference type="EMBL" id="SPF48257.1"/>
    </source>
</evidence>
<gene>
    <name evidence="1" type="ORF">SBA1_820059</name>
</gene>
<dbReference type="EMBL" id="OMOD01000180">
    <property type="protein sequence ID" value="SPF48257.1"/>
    <property type="molecule type" value="Genomic_DNA"/>
</dbReference>
<organism evidence="1 2">
    <name type="scientific">Candidatus Sulfotelmatobacter kueseliae</name>
    <dbReference type="NCBI Taxonomy" id="2042962"/>
    <lineage>
        <taxon>Bacteria</taxon>
        <taxon>Pseudomonadati</taxon>
        <taxon>Acidobacteriota</taxon>
        <taxon>Terriglobia</taxon>
        <taxon>Terriglobales</taxon>
        <taxon>Candidatus Korobacteraceae</taxon>
        <taxon>Candidatus Sulfotelmatobacter</taxon>
    </lineage>
</organism>
<dbReference type="AlphaFoldDB" id="A0A2U3L8M1"/>
<protein>
    <submittedName>
        <fullName evidence="1">Uncharacterized protein</fullName>
    </submittedName>
</protein>
<evidence type="ECO:0000313" key="2">
    <source>
        <dbReference type="Proteomes" id="UP000238701"/>
    </source>
</evidence>
<dbReference type="Proteomes" id="UP000238701">
    <property type="component" value="Unassembled WGS sequence"/>
</dbReference>
<proteinExistence type="predicted"/>